<protein>
    <submittedName>
        <fullName evidence="5">Substrate-binding protein</fullName>
    </submittedName>
</protein>
<feature type="domain" description="Solute-binding protein family 5" evidence="4">
    <location>
        <begin position="81"/>
        <end position="450"/>
    </location>
</feature>
<keyword evidence="3" id="KW-0732">Signal</keyword>
<dbReference type="GO" id="GO:0043190">
    <property type="term" value="C:ATP-binding cassette (ABC) transporter complex"/>
    <property type="evidence" value="ECO:0007669"/>
    <property type="project" value="InterPro"/>
</dbReference>
<dbReference type="EMBL" id="BMKW01000016">
    <property type="protein sequence ID" value="GGJ37918.1"/>
    <property type="molecule type" value="Genomic_DNA"/>
</dbReference>
<dbReference type="RefSeq" id="WP_188972334.1">
    <property type="nucleotide sequence ID" value="NZ_BMKW01000016.1"/>
</dbReference>
<evidence type="ECO:0000313" key="5">
    <source>
        <dbReference type="EMBL" id="GGJ37918.1"/>
    </source>
</evidence>
<dbReference type="AlphaFoldDB" id="A0A917NX73"/>
<dbReference type="GO" id="GO:1904680">
    <property type="term" value="F:peptide transmembrane transporter activity"/>
    <property type="evidence" value="ECO:0007669"/>
    <property type="project" value="TreeGrafter"/>
</dbReference>
<dbReference type="Proteomes" id="UP000661507">
    <property type="component" value="Unassembled WGS sequence"/>
</dbReference>
<dbReference type="PANTHER" id="PTHR30290:SF38">
    <property type="entry name" value="D,D-DIPEPTIDE-BINDING PERIPLASMIC PROTEIN DDPA-RELATED"/>
    <property type="match status" value="1"/>
</dbReference>
<evidence type="ECO:0000256" key="2">
    <source>
        <dbReference type="ARBA" id="ARBA00005695"/>
    </source>
</evidence>
<evidence type="ECO:0000256" key="1">
    <source>
        <dbReference type="ARBA" id="ARBA00004418"/>
    </source>
</evidence>
<dbReference type="PIRSF" id="PIRSF002741">
    <property type="entry name" value="MppA"/>
    <property type="match status" value="1"/>
</dbReference>
<dbReference type="GO" id="GO:0030288">
    <property type="term" value="C:outer membrane-bounded periplasmic space"/>
    <property type="evidence" value="ECO:0007669"/>
    <property type="project" value="UniProtKB-ARBA"/>
</dbReference>
<reference evidence="5" key="2">
    <citation type="submission" date="2020-09" db="EMBL/GenBank/DDBJ databases">
        <authorList>
            <person name="Sun Q."/>
            <person name="Zhou Y."/>
        </authorList>
    </citation>
    <scope>NUCLEOTIDE SEQUENCE</scope>
    <source>
        <strain evidence="5">CGMCC 1.3617</strain>
    </source>
</reference>
<dbReference type="GO" id="GO:0015833">
    <property type="term" value="P:peptide transport"/>
    <property type="evidence" value="ECO:0007669"/>
    <property type="project" value="TreeGrafter"/>
</dbReference>
<dbReference type="SUPFAM" id="SSF53850">
    <property type="entry name" value="Periplasmic binding protein-like II"/>
    <property type="match status" value="1"/>
</dbReference>
<comment type="caution">
    <text evidence="5">The sequence shown here is derived from an EMBL/GenBank/DDBJ whole genome shotgun (WGS) entry which is preliminary data.</text>
</comment>
<evidence type="ECO:0000256" key="3">
    <source>
        <dbReference type="ARBA" id="ARBA00022729"/>
    </source>
</evidence>
<dbReference type="CDD" id="cd08502">
    <property type="entry name" value="PBP2_NikA_DppA_OppA_like_16"/>
    <property type="match status" value="1"/>
</dbReference>
<accession>A0A917NX73</accession>
<comment type="subcellular location">
    <subcellularLocation>
        <location evidence="1">Periplasm</location>
    </subcellularLocation>
</comment>
<dbReference type="PANTHER" id="PTHR30290">
    <property type="entry name" value="PERIPLASMIC BINDING COMPONENT OF ABC TRANSPORTER"/>
    <property type="match status" value="1"/>
</dbReference>
<evidence type="ECO:0000313" key="6">
    <source>
        <dbReference type="Proteomes" id="UP000661507"/>
    </source>
</evidence>
<evidence type="ECO:0000259" key="4">
    <source>
        <dbReference type="Pfam" id="PF00496"/>
    </source>
</evidence>
<dbReference type="Pfam" id="PF00496">
    <property type="entry name" value="SBP_bac_5"/>
    <property type="match status" value="1"/>
</dbReference>
<organism evidence="5 6">
    <name type="scientific">Neoroseomonas lacus</name>
    <dbReference type="NCBI Taxonomy" id="287609"/>
    <lineage>
        <taxon>Bacteria</taxon>
        <taxon>Pseudomonadati</taxon>
        <taxon>Pseudomonadota</taxon>
        <taxon>Alphaproteobacteria</taxon>
        <taxon>Acetobacterales</taxon>
        <taxon>Acetobacteraceae</taxon>
        <taxon>Neoroseomonas</taxon>
    </lineage>
</organism>
<dbReference type="Gene3D" id="3.40.190.10">
    <property type="entry name" value="Periplasmic binding protein-like II"/>
    <property type="match status" value="1"/>
</dbReference>
<comment type="similarity">
    <text evidence="2">Belongs to the bacterial solute-binding protein 5 family.</text>
</comment>
<reference evidence="5" key="1">
    <citation type="journal article" date="2014" name="Int. J. Syst. Evol. Microbiol.">
        <title>Complete genome sequence of Corynebacterium casei LMG S-19264T (=DSM 44701T), isolated from a smear-ripened cheese.</title>
        <authorList>
            <consortium name="US DOE Joint Genome Institute (JGI-PGF)"/>
            <person name="Walter F."/>
            <person name="Albersmeier A."/>
            <person name="Kalinowski J."/>
            <person name="Ruckert C."/>
        </authorList>
    </citation>
    <scope>NUCLEOTIDE SEQUENCE</scope>
    <source>
        <strain evidence="5">CGMCC 1.3617</strain>
    </source>
</reference>
<dbReference type="InterPro" id="IPR030678">
    <property type="entry name" value="Peptide/Ni-bd"/>
</dbReference>
<gene>
    <name evidence="5" type="ORF">GCM10011320_51900</name>
</gene>
<dbReference type="InterPro" id="IPR039424">
    <property type="entry name" value="SBP_5"/>
</dbReference>
<keyword evidence="6" id="KW-1185">Reference proteome</keyword>
<sequence length="532" mass="58602">MIARRYGKPFALGRFLGSLAVAALALPLLTTPTRRAEAAPLVAVLEAEVATLDPHFSTAYITRAFGYTVFDTLFGLTATGEIRPQMVQDTVISEDRLTYTFTLREGLTWHDGTPVTAADCVASLRRWMPKAGMGRLLAGATESLEAVDARTFRLTLKQPFGLVLQALGQPNTPVPFMMPERLVRAAGDGRISEIIGSGPFVFRQDLYRPGDRIILDRNDRYVPRAEPADFLAGGKRVNIERLELRTMPDGATAASALQQGEIDYIQSPSFDLLPVLERNRRLSVGGPGGMNSYQGYFRLNHAAPPFNDPEIRQVLWRLFDQSTVLTALGLPERLTQPGCLSWFMCGTPLENTAGADIARNPSVAAAREALRRTRYNGEKVVVLQATDIETLRVSSAVAADMLTQAGFNVELQAMDWGTLLNRRGRREGWSLFGVTASGFDLSAPPTHFYLSGNCVDYAGWSCDERLKPLFAAFPMAQSLEERQRIAGEISAIAFENVPAVMWGQFVTPAAWRNNLRNLIPSSIPLFWSVEKS</sequence>
<proteinExistence type="inferred from homology"/>
<dbReference type="InterPro" id="IPR000914">
    <property type="entry name" value="SBP_5_dom"/>
</dbReference>
<dbReference type="Gene3D" id="3.10.105.10">
    <property type="entry name" value="Dipeptide-binding Protein, Domain 3"/>
    <property type="match status" value="1"/>
</dbReference>
<name>A0A917NX73_9PROT</name>